<dbReference type="InterPro" id="IPR004316">
    <property type="entry name" value="SWEET_rpt"/>
</dbReference>
<dbReference type="GO" id="GO:0051119">
    <property type="term" value="F:sugar transmembrane transporter activity"/>
    <property type="evidence" value="ECO:0007669"/>
    <property type="project" value="InterPro"/>
</dbReference>
<proteinExistence type="predicted"/>
<feature type="transmembrane region" description="Helical" evidence="5">
    <location>
        <begin position="60"/>
        <end position="81"/>
    </location>
</feature>
<gene>
    <name evidence="6" type="ORF">EZ428_20320</name>
</gene>
<dbReference type="Proteomes" id="UP000292884">
    <property type="component" value="Unassembled WGS sequence"/>
</dbReference>
<dbReference type="Gene3D" id="1.20.1280.290">
    <property type="match status" value="1"/>
</dbReference>
<evidence type="ECO:0000256" key="5">
    <source>
        <dbReference type="SAM" id="Phobius"/>
    </source>
</evidence>
<evidence type="ECO:0000256" key="4">
    <source>
        <dbReference type="ARBA" id="ARBA00023136"/>
    </source>
</evidence>
<keyword evidence="7" id="KW-1185">Reference proteome</keyword>
<evidence type="ECO:0000313" key="7">
    <source>
        <dbReference type="Proteomes" id="UP000292884"/>
    </source>
</evidence>
<comment type="subcellular location">
    <subcellularLocation>
        <location evidence="1">Membrane</location>
        <topology evidence="1">Multi-pass membrane protein</topology>
    </subcellularLocation>
</comment>
<dbReference type="OrthoDB" id="122062at2"/>
<accession>A0A4R0MMT9</accession>
<evidence type="ECO:0000256" key="1">
    <source>
        <dbReference type="ARBA" id="ARBA00004141"/>
    </source>
</evidence>
<evidence type="ECO:0000256" key="2">
    <source>
        <dbReference type="ARBA" id="ARBA00022692"/>
    </source>
</evidence>
<keyword evidence="2 5" id="KW-0812">Transmembrane</keyword>
<keyword evidence="3 5" id="KW-1133">Transmembrane helix</keyword>
<name>A0A4R0MMT9_9SPHI</name>
<evidence type="ECO:0008006" key="8">
    <source>
        <dbReference type="Google" id="ProtNLM"/>
    </source>
</evidence>
<dbReference type="NCBIfam" id="NF037968">
    <property type="entry name" value="SemiSWEET_2"/>
    <property type="match status" value="1"/>
</dbReference>
<reference evidence="6 7" key="1">
    <citation type="submission" date="2019-02" db="EMBL/GenBank/DDBJ databases">
        <title>Pedobacter sp. RP-1-13 sp. nov., isolated from Arctic soil.</title>
        <authorList>
            <person name="Dahal R.H."/>
        </authorList>
    </citation>
    <scope>NUCLEOTIDE SEQUENCE [LARGE SCALE GENOMIC DNA]</scope>
    <source>
        <strain evidence="6 7">RP-1-13</strain>
    </source>
</reference>
<dbReference type="EMBL" id="SJSK01000006">
    <property type="protein sequence ID" value="TCC88069.1"/>
    <property type="molecule type" value="Genomic_DNA"/>
</dbReference>
<dbReference type="RefSeq" id="WP_131555033.1">
    <property type="nucleotide sequence ID" value="NZ_SJSK01000006.1"/>
</dbReference>
<dbReference type="SMART" id="SM00679">
    <property type="entry name" value="CTNS"/>
    <property type="match status" value="1"/>
</dbReference>
<evidence type="ECO:0000313" key="6">
    <source>
        <dbReference type="EMBL" id="TCC88069.1"/>
    </source>
</evidence>
<evidence type="ECO:0000256" key="3">
    <source>
        <dbReference type="ARBA" id="ARBA00022989"/>
    </source>
</evidence>
<feature type="transmembrane region" description="Helical" evidence="5">
    <location>
        <begin position="34"/>
        <end position="54"/>
    </location>
</feature>
<dbReference type="InterPro" id="IPR047662">
    <property type="entry name" value="SemiSWEET"/>
</dbReference>
<comment type="caution">
    <text evidence="6">The sequence shown here is derived from an EMBL/GenBank/DDBJ whole genome shotgun (WGS) entry which is preliminary data.</text>
</comment>
<dbReference type="Pfam" id="PF03083">
    <property type="entry name" value="MtN3_slv"/>
    <property type="match status" value="1"/>
</dbReference>
<dbReference type="InterPro" id="IPR006603">
    <property type="entry name" value="PQ-loop_rpt"/>
</dbReference>
<protein>
    <recommendedName>
        <fullName evidence="8">MtN3 and saliva related transmembrane protein</fullName>
    </recommendedName>
</protein>
<dbReference type="AlphaFoldDB" id="A0A4R0MMT9"/>
<organism evidence="6 7">
    <name type="scientific">Pedobacter frigiditerrae</name>
    <dbReference type="NCBI Taxonomy" id="2530452"/>
    <lineage>
        <taxon>Bacteria</taxon>
        <taxon>Pseudomonadati</taxon>
        <taxon>Bacteroidota</taxon>
        <taxon>Sphingobacteriia</taxon>
        <taxon>Sphingobacteriales</taxon>
        <taxon>Sphingobacteriaceae</taxon>
        <taxon>Pedobacter</taxon>
    </lineage>
</organism>
<keyword evidence="4 5" id="KW-0472">Membrane</keyword>
<feature type="transmembrane region" description="Helical" evidence="5">
    <location>
        <begin position="6"/>
        <end position="27"/>
    </location>
</feature>
<sequence>MDTKTIIGIAAGVLTAVSTLPQIVKIIKEKKAQAISPIMFFVLLAGNALWVWYGLFLKEWPIIITNAFSVLCDILMIVLNYKYAKK</sequence>
<dbReference type="GO" id="GO:0016020">
    <property type="term" value="C:membrane"/>
    <property type="evidence" value="ECO:0007669"/>
    <property type="project" value="UniProtKB-SubCell"/>
</dbReference>